<accession>A0A484N4M6</accession>
<dbReference type="PROSITE" id="PS51352">
    <property type="entry name" value="THIOREDOXIN_2"/>
    <property type="match status" value="1"/>
</dbReference>
<dbReference type="EMBL" id="OOIL02005599">
    <property type="protein sequence ID" value="VFQ95218.1"/>
    <property type="molecule type" value="Genomic_DNA"/>
</dbReference>
<dbReference type="PROSITE" id="PS00194">
    <property type="entry name" value="THIOREDOXIN_1"/>
    <property type="match status" value="1"/>
</dbReference>
<sequence>MGSGFSNPTSSSSSPGAAFGALRRTGSYTYGSSSAPAPSPNKPLLNTTTATVNITTPPPLLPSATPNKPLVTAFHSSVQWKIHSEASKKTNKLMVIDFTATWCGPCKTMEQPINELAAQFKDVDFVKIDVDELIDVAKEFNVTCMPTLVLMKSGKVVDKVVGAKKDELRDKILKHRN</sequence>
<dbReference type="PANTHER" id="PTHR10438">
    <property type="entry name" value="THIOREDOXIN"/>
    <property type="match status" value="1"/>
</dbReference>
<feature type="domain" description="Thioredoxin" evidence="1">
    <location>
        <begin position="59"/>
        <end position="177"/>
    </location>
</feature>
<gene>
    <name evidence="2" type="ORF">CCAM_LOCUS36994</name>
</gene>
<keyword evidence="3" id="KW-1185">Reference proteome</keyword>
<protein>
    <recommendedName>
        <fullName evidence="1">Thioredoxin domain-containing protein</fullName>
    </recommendedName>
</protein>
<dbReference type="Gene3D" id="3.40.30.10">
    <property type="entry name" value="Glutaredoxin"/>
    <property type="match status" value="1"/>
</dbReference>
<evidence type="ECO:0000313" key="2">
    <source>
        <dbReference type="EMBL" id="VFQ95218.1"/>
    </source>
</evidence>
<dbReference type="PANTHER" id="PTHR10438:SF463">
    <property type="entry name" value="THIOREDOXIN"/>
    <property type="match status" value="1"/>
</dbReference>
<dbReference type="InterPro" id="IPR036249">
    <property type="entry name" value="Thioredoxin-like_sf"/>
</dbReference>
<name>A0A484N4M6_9ASTE</name>
<evidence type="ECO:0000313" key="3">
    <source>
        <dbReference type="Proteomes" id="UP000595140"/>
    </source>
</evidence>
<evidence type="ECO:0000259" key="1">
    <source>
        <dbReference type="PROSITE" id="PS51352"/>
    </source>
</evidence>
<dbReference type="PRINTS" id="PR00421">
    <property type="entry name" value="THIOREDOXIN"/>
</dbReference>
<dbReference type="OrthoDB" id="10263751at2759"/>
<proteinExistence type="predicted"/>
<dbReference type="SUPFAM" id="SSF52833">
    <property type="entry name" value="Thioredoxin-like"/>
    <property type="match status" value="1"/>
</dbReference>
<dbReference type="Proteomes" id="UP000595140">
    <property type="component" value="Unassembled WGS sequence"/>
</dbReference>
<dbReference type="AlphaFoldDB" id="A0A484N4M6"/>
<dbReference type="InterPro" id="IPR017937">
    <property type="entry name" value="Thioredoxin_CS"/>
</dbReference>
<dbReference type="InterPro" id="IPR050620">
    <property type="entry name" value="Thioredoxin_H-type-like"/>
</dbReference>
<dbReference type="CDD" id="cd02947">
    <property type="entry name" value="TRX_family"/>
    <property type="match status" value="1"/>
</dbReference>
<reference evidence="2 3" key="1">
    <citation type="submission" date="2018-04" db="EMBL/GenBank/DDBJ databases">
        <authorList>
            <person name="Vogel A."/>
        </authorList>
    </citation>
    <scope>NUCLEOTIDE SEQUENCE [LARGE SCALE GENOMIC DNA]</scope>
</reference>
<dbReference type="InterPro" id="IPR013766">
    <property type="entry name" value="Thioredoxin_domain"/>
</dbReference>
<dbReference type="Pfam" id="PF00085">
    <property type="entry name" value="Thioredoxin"/>
    <property type="match status" value="1"/>
</dbReference>
<organism evidence="2 3">
    <name type="scientific">Cuscuta campestris</name>
    <dbReference type="NCBI Taxonomy" id="132261"/>
    <lineage>
        <taxon>Eukaryota</taxon>
        <taxon>Viridiplantae</taxon>
        <taxon>Streptophyta</taxon>
        <taxon>Embryophyta</taxon>
        <taxon>Tracheophyta</taxon>
        <taxon>Spermatophyta</taxon>
        <taxon>Magnoliopsida</taxon>
        <taxon>eudicotyledons</taxon>
        <taxon>Gunneridae</taxon>
        <taxon>Pentapetalae</taxon>
        <taxon>asterids</taxon>
        <taxon>lamiids</taxon>
        <taxon>Solanales</taxon>
        <taxon>Convolvulaceae</taxon>
        <taxon>Cuscuteae</taxon>
        <taxon>Cuscuta</taxon>
        <taxon>Cuscuta subgen. Grammica</taxon>
        <taxon>Cuscuta sect. Cleistogrammica</taxon>
    </lineage>
</organism>